<comment type="caution">
    <text evidence="6">The sequence shown here is derived from an EMBL/GenBank/DDBJ whole genome shotgun (WGS) entry which is preliminary data.</text>
</comment>
<name>A0AAD8PAE6_TARER</name>
<feature type="compositionally biased region" description="Basic residues" evidence="4">
    <location>
        <begin position="8"/>
        <end position="24"/>
    </location>
</feature>
<reference evidence="6" key="1">
    <citation type="journal article" date="2023" name="bioRxiv">
        <title>Improved chromosome-level genome assembly for marigold (Tagetes erecta).</title>
        <authorList>
            <person name="Jiang F."/>
            <person name="Yuan L."/>
            <person name="Wang S."/>
            <person name="Wang H."/>
            <person name="Xu D."/>
            <person name="Wang A."/>
            <person name="Fan W."/>
        </authorList>
    </citation>
    <scope>NUCLEOTIDE SEQUENCE</scope>
    <source>
        <strain evidence="6">WSJ</strain>
        <tissue evidence="6">Leaf</tissue>
    </source>
</reference>
<comment type="function">
    <text evidence="1">May act as a substrate-specific adapter of an E3 ubiquitin-protein ligase complex (CUL3-RBX1-BTB) which mediates the ubiquitination and subsequent proteasomal degradation of target proteins.</text>
</comment>
<dbReference type="InterPro" id="IPR011333">
    <property type="entry name" value="SKP1/BTB/POZ_sf"/>
</dbReference>
<dbReference type="PROSITE" id="PS50097">
    <property type="entry name" value="BTB"/>
    <property type="match status" value="1"/>
</dbReference>
<dbReference type="Gene3D" id="3.30.710.10">
    <property type="entry name" value="Potassium Channel Kv1.1, Chain A"/>
    <property type="match status" value="1"/>
</dbReference>
<accession>A0AAD8PAE6</accession>
<evidence type="ECO:0000256" key="3">
    <source>
        <dbReference type="ARBA" id="ARBA00022786"/>
    </source>
</evidence>
<organism evidence="6 7">
    <name type="scientific">Tagetes erecta</name>
    <name type="common">African marigold</name>
    <dbReference type="NCBI Taxonomy" id="13708"/>
    <lineage>
        <taxon>Eukaryota</taxon>
        <taxon>Viridiplantae</taxon>
        <taxon>Streptophyta</taxon>
        <taxon>Embryophyta</taxon>
        <taxon>Tracheophyta</taxon>
        <taxon>Spermatophyta</taxon>
        <taxon>Magnoliopsida</taxon>
        <taxon>eudicotyledons</taxon>
        <taxon>Gunneridae</taxon>
        <taxon>Pentapetalae</taxon>
        <taxon>asterids</taxon>
        <taxon>campanulids</taxon>
        <taxon>Asterales</taxon>
        <taxon>Asteraceae</taxon>
        <taxon>Asteroideae</taxon>
        <taxon>Heliantheae alliance</taxon>
        <taxon>Tageteae</taxon>
        <taxon>Tagetes</taxon>
    </lineage>
</organism>
<sequence>MAATASNHHPKKKPTTIRFRRRRVKETTISSSATHHHHPSAVSPENTSWCCPPAVSSHKPPISQPTPASSPSPESFSGEKQQPLRSPSNLDKPQLTPTMTTTTVHGGAGNYQETTLNPVSSSFTQFNSVLTAGLLNPISSPPPTRSSPTLFEMMANEPDSKIPNNGPISTLKRPSNGQLIPPFVDTQSLMQQRLSEILACGSPGSLFNDPISSDVKLTLSSKDGLSVCMNVHRQILVAHSRFFADKLLDTRRKMGQQGQLRGLIDNSNPYIVEIADCDDIEVYIESIRLMYCKDLRRKLMKDDVPRVLGILKVSAAIGFDAGVLSCLEYLEAAPWAEDDEENVSSLLSELQLEGVNVGEALKRVSVDVTHACDENDNNQEILLKLLHVVLEGKDEKARRDMKVLVSKMLHENSSKNDLKKESLYSACDKCLHLLQHHFVKASKGDLQDVDQITRQSGNLHWLLDILIDRQISEEFLKLWASQTELSEVHSKVPAIHRYEISRVTARLFVGIGKGQLLASKESKCLLLQTWLVPFYDDFTWMRRGSRGLDRNLIEEGLSNTILTLPLAWQQEILMSWFDRFLNSGDDCPNIQKGFEVWWKRAFWRNPEMQREFHITNANDGKS</sequence>
<evidence type="ECO:0000256" key="4">
    <source>
        <dbReference type="SAM" id="MobiDB-lite"/>
    </source>
</evidence>
<dbReference type="PANTHER" id="PTHR31060:SF3">
    <property type="entry name" value="OS04G0579700 PROTEIN"/>
    <property type="match status" value="1"/>
</dbReference>
<dbReference type="InterPro" id="IPR038920">
    <property type="entry name" value="At3g05675-like"/>
</dbReference>
<dbReference type="InterPro" id="IPR058039">
    <property type="entry name" value="At3g05675-like_ankyrin"/>
</dbReference>
<keyword evidence="7" id="KW-1185">Reference proteome</keyword>
<evidence type="ECO:0000256" key="2">
    <source>
        <dbReference type="ARBA" id="ARBA00004906"/>
    </source>
</evidence>
<dbReference type="AlphaFoldDB" id="A0AAD8PAE6"/>
<protein>
    <recommendedName>
        <fullName evidence="5">BTB domain-containing protein</fullName>
    </recommendedName>
</protein>
<feature type="region of interest" description="Disordered" evidence="4">
    <location>
        <begin position="1"/>
        <end position="116"/>
    </location>
</feature>
<feature type="compositionally biased region" description="Polar residues" evidence="4">
    <location>
        <begin position="71"/>
        <end position="91"/>
    </location>
</feature>
<evidence type="ECO:0000256" key="1">
    <source>
        <dbReference type="ARBA" id="ARBA00002668"/>
    </source>
</evidence>
<evidence type="ECO:0000313" key="6">
    <source>
        <dbReference type="EMBL" id="KAK1438604.1"/>
    </source>
</evidence>
<dbReference type="InterPro" id="IPR000210">
    <property type="entry name" value="BTB/POZ_dom"/>
</dbReference>
<dbReference type="EMBL" id="JAUHHV010000001">
    <property type="protein sequence ID" value="KAK1438604.1"/>
    <property type="molecule type" value="Genomic_DNA"/>
</dbReference>
<feature type="domain" description="BTB" evidence="5">
    <location>
        <begin position="213"/>
        <end position="299"/>
    </location>
</feature>
<evidence type="ECO:0000313" key="7">
    <source>
        <dbReference type="Proteomes" id="UP001229421"/>
    </source>
</evidence>
<dbReference type="Proteomes" id="UP001229421">
    <property type="component" value="Unassembled WGS sequence"/>
</dbReference>
<dbReference type="PANTHER" id="PTHR31060">
    <property type="entry name" value="OSJNBA0011J08.25 PROTEIN-RELATED"/>
    <property type="match status" value="1"/>
</dbReference>
<keyword evidence="3" id="KW-0833">Ubl conjugation pathway</keyword>
<proteinExistence type="predicted"/>
<comment type="pathway">
    <text evidence="2">Protein modification; protein ubiquitination.</text>
</comment>
<gene>
    <name evidence="6" type="ORF">QVD17_04413</name>
</gene>
<dbReference type="Pfam" id="PF25553">
    <property type="entry name" value="BTB-POZ_ANK-like"/>
    <property type="match status" value="1"/>
</dbReference>
<evidence type="ECO:0000259" key="5">
    <source>
        <dbReference type="PROSITE" id="PS50097"/>
    </source>
</evidence>